<dbReference type="EMBL" id="CAVLGL010000089">
    <property type="protein sequence ID" value="CAK1594194.1"/>
    <property type="molecule type" value="Genomic_DNA"/>
</dbReference>
<keyword evidence="1" id="KW-0812">Transmembrane</keyword>
<keyword evidence="3" id="KW-1185">Reference proteome</keyword>
<dbReference type="Proteomes" id="UP001314205">
    <property type="component" value="Unassembled WGS sequence"/>
</dbReference>
<feature type="transmembrane region" description="Helical" evidence="1">
    <location>
        <begin position="61"/>
        <end position="78"/>
    </location>
</feature>
<keyword evidence="1" id="KW-1133">Transmembrane helix</keyword>
<protein>
    <submittedName>
        <fullName evidence="2">Uncharacterized protein</fullName>
    </submittedName>
</protein>
<evidence type="ECO:0000313" key="2">
    <source>
        <dbReference type="EMBL" id="CAK1594194.1"/>
    </source>
</evidence>
<accession>A0AAV1LGJ2</accession>
<evidence type="ECO:0000313" key="3">
    <source>
        <dbReference type="Proteomes" id="UP001314205"/>
    </source>
</evidence>
<reference evidence="2 3" key="1">
    <citation type="submission" date="2023-11" db="EMBL/GenBank/DDBJ databases">
        <authorList>
            <person name="Hedman E."/>
            <person name="Englund M."/>
            <person name="Stromberg M."/>
            <person name="Nyberg Akerstrom W."/>
            <person name="Nylinder S."/>
            <person name="Jareborg N."/>
            <person name="Kallberg Y."/>
            <person name="Kronander E."/>
        </authorList>
    </citation>
    <scope>NUCLEOTIDE SEQUENCE [LARGE SCALE GENOMIC DNA]</scope>
</reference>
<name>A0AAV1LGJ2_9NEOP</name>
<keyword evidence="1" id="KW-0472">Membrane</keyword>
<gene>
    <name evidence="2" type="ORF">PARMNEM_LOCUS13872</name>
</gene>
<proteinExistence type="predicted"/>
<feature type="transmembrane region" description="Helical" evidence="1">
    <location>
        <begin position="84"/>
        <end position="105"/>
    </location>
</feature>
<organism evidence="2 3">
    <name type="scientific">Parnassius mnemosyne</name>
    <name type="common">clouded apollo</name>
    <dbReference type="NCBI Taxonomy" id="213953"/>
    <lineage>
        <taxon>Eukaryota</taxon>
        <taxon>Metazoa</taxon>
        <taxon>Ecdysozoa</taxon>
        <taxon>Arthropoda</taxon>
        <taxon>Hexapoda</taxon>
        <taxon>Insecta</taxon>
        <taxon>Pterygota</taxon>
        <taxon>Neoptera</taxon>
        <taxon>Endopterygota</taxon>
        <taxon>Lepidoptera</taxon>
        <taxon>Glossata</taxon>
        <taxon>Ditrysia</taxon>
        <taxon>Papilionoidea</taxon>
        <taxon>Papilionidae</taxon>
        <taxon>Parnassiinae</taxon>
        <taxon>Parnassini</taxon>
        <taxon>Parnassius</taxon>
        <taxon>Driopa</taxon>
    </lineage>
</organism>
<evidence type="ECO:0000256" key="1">
    <source>
        <dbReference type="SAM" id="Phobius"/>
    </source>
</evidence>
<comment type="caution">
    <text evidence="2">The sequence shown here is derived from an EMBL/GenBank/DDBJ whole genome shotgun (WGS) entry which is preliminary data.</text>
</comment>
<sequence>MNPSSCRNKYENKHTVTTFFGMDSGFQPYTSKEVNMSWMEKIVLFLADEFNIRLRWNIKDAAIFTTGFAIIGTAIGGYNGGKVGAAIGAGVGGVTGLAVSTVISLREAWEWVKYYLKELYYIIVNFLRRLEPEDYYRAFKIVLTSVNIRKELVLIIISVIEEVLKVRGGRVVSSITTS</sequence>
<dbReference type="AlphaFoldDB" id="A0AAV1LGJ2"/>